<reference evidence="8 9" key="1">
    <citation type="submission" date="2019-07" db="EMBL/GenBank/DDBJ databases">
        <authorList>
            <person name="Friedrich A."/>
            <person name="Schacherer J."/>
        </authorList>
    </citation>
    <scope>NUCLEOTIDE SEQUENCE [LARGE SCALE GENOMIC DNA]</scope>
</reference>
<dbReference type="GO" id="GO:0051015">
    <property type="term" value="F:actin filament binding"/>
    <property type="evidence" value="ECO:0007669"/>
    <property type="project" value="TreeGrafter"/>
</dbReference>
<keyword evidence="3" id="KW-0853">WD repeat</keyword>
<organism evidence="8 9">
    <name type="scientific">Dekkera bruxellensis</name>
    <name type="common">Brettanomyces custersii</name>
    <dbReference type="NCBI Taxonomy" id="5007"/>
    <lineage>
        <taxon>Eukaryota</taxon>
        <taxon>Fungi</taxon>
        <taxon>Dikarya</taxon>
        <taxon>Ascomycota</taxon>
        <taxon>Saccharomycotina</taxon>
        <taxon>Pichiomycetes</taxon>
        <taxon>Pichiales</taxon>
        <taxon>Pichiaceae</taxon>
        <taxon>Brettanomyces</taxon>
    </lineage>
</organism>
<dbReference type="SMART" id="SM00320">
    <property type="entry name" value="WD40"/>
    <property type="match status" value="5"/>
</dbReference>
<comment type="similarity">
    <text evidence="1 7">Belongs to the WD repeat ARPC1 family.</text>
</comment>
<dbReference type="EMBL" id="CABFWN010000001">
    <property type="protein sequence ID" value="VUG17007.1"/>
    <property type="molecule type" value="Genomic_DNA"/>
</dbReference>
<evidence type="ECO:0000256" key="3">
    <source>
        <dbReference type="ARBA" id="ARBA00022574"/>
    </source>
</evidence>
<evidence type="ECO:0000256" key="4">
    <source>
        <dbReference type="ARBA" id="ARBA00022737"/>
    </source>
</evidence>
<dbReference type="PANTHER" id="PTHR10709">
    <property type="entry name" value="ACTIN-RELATED PROTEIN 2/3 COMPLEX SUBUNIT 1"/>
    <property type="match status" value="1"/>
</dbReference>
<keyword evidence="9" id="KW-1185">Reference proteome</keyword>
<keyword evidence="4" id="KW-0677">Repeat</keyword>
<evidence type="ECO:0000256" key="5">
    <source>
        <dbReference type="ARBA" id="ARBA00023203"/>
    </source>
</evidence>
<evidence type="ECO:0000256" key="6">
    <source>
        <dbReference type="ARBA" id="ARBA00023212"/>
    </source>
</evidence>
<dbReference type="InterPro" id="IPR017383">
    <property type="entry name" value="ARPC1"/>
</dbReference>
<evidence type="ECO:0000313" key="9">
    <source>
        <dbReference type="Proteomes" id="UP000478008"/>
    </source>
</evidence>
<sequence>MSQPIELNLSKVPIYDHCFFPDRSRVVITNGPDAQIFDLTDSSGKPRLVTTLHHHDKTVTALDVSIDGKIVTCSQDRNAVVWSPNADGTYSRPTLVLLRINRAATCVKWSPNGKKFAVGSSARVISVCYFEEENDWWISKHIKRPLKSTILSLDWHPNNVLLACSSTDMHVRVFSAYIKGIDSKPAPSIWGERLPFKTLCLDYSLGSWVHDVKFDPTAEFLGCVTHDGCVSIVYPGAEELEVSNVIKVKTPSLPFDTLIFATPSKIIAAGYDCHPVAIEGDAETGWNISYSIDDPTKKKHNNLENQSALDMFRRMDLKGSDSSASSKLLTVHQNTINVIRPFQSDASGNVLRFSTCGNDGKVVIFEV</sequence>
<dbReference type="InterPro" id="IPR036322">
    <property type="entry name" value="WD40_repeat_dom_sf"/>
</dbReference>
<comment type="function">
    <text evidence="7">Functions as component of the Arp2/3 complex which is involved in regulation of actin polymerization and together with an activating nucleation-promoting factor (NPF) mediates the formation of branched actin networks.</text>
</comment>
<dbReference type="PIRSF" id="PIRSF038093">
    <property type="entry name" value="ARP2/3_su1"/>
    <property type="match status" value="1"/>
</dbReference>
<accession>A0A7D9H016</accession>
<dbReference type="AlphaFoldDB" id="A0A7D9H016"/>
<proteinExistence type="inferred from homology"/>
<dbReference type="Proteomes" id="UP000478008">
    <property type="component" value="Unassembled WGS sequence"/>
</dbReference>
<dbReference type="InterPro" id="IPR015943">
    <property type="entry name" value="WD40/YVTN_repeat-like_dom_sf"/>
</dbReference>
<evidence type="ECO:0000256" key="1">
    <source>
        <dbReference type="ARBA" id="ARBA00006260"/>
    </source>
</evidence>
<keyword evidence="6 7" id="KW-0206">Cytoskeleton</keyword>
<dbReference type="PANTHER" id="PTHR10709:SF2">
    <property type="entry name" value="ACTIN-RELATED PROTEIN 2_3 COMPLEX SUBUNIT"/>
    <property type="match status" value="1"/>
</dbReference>
<keyword evidence="5 7" id="KW-0009">Actin-binding</keyword>
<dbReference type="Pfam" id="PF00400">
    <property type="entry name" value="WD40"/>
    <property type="match status" value="2"/>
</dbReference>
<dbReference type="GO" id="GO:0034314">
    <property type="term" value="P:Arp2/3 complex-mediated actin nucleation"/>
    <property type="evidence" value="ECO:0007669"/>
    <property type="project" value="UniProtKB-UniRule"/>
</dbReference>
<gene>
    <name evidence="8" type="primary">ARC40</name>
    <name evidence="8" type="ORF">DEBR0S1_31098G</name>
</gene>
<dbReference type="InterPro" id="IPR001680">
    <property type="entry name" value="WD40_rpt"/>
</dbReference>
<name>A0A7D9H016_DEKBR</name>
<protein>
    <recommendedName>
        <fullName evidence="7">Actin-related protein 2/3 complex subunit</fullName>
    </recommendedName>
</protein>
<comment type="subcellular location">
    <subcellularLocation>
        <location evidence="7">Cytoplasm</location>
        <location evidence="7">Cytoskeleton</location>
        <location evidence="7">Actin patch</location>
    </subcellularLocation>
</comment>
<dbReference type="SUPFAM" id="SSF50978">
    <property type="entry name" value="WD40 repeat-like"/>
    <property type="match status" value="1"/>
</dbReference>
<evidence type="ECO:0000256" key="2">
    <source>
        <dbReference type="ARBA" id="ARBA00022490"/>
    </source>
</evidence>
<dbReference type="GO" id="GO:0005885">
    <property type="term" value="C:Arp2/3 protein complex"/>
    <property type="evidence" value="ECO:0007669"/>
    <property type="project" value="UniProtKB-UniRule"/>
</dbReference>
<evidence type="ECO:0000313" key="8">
    <source>
        <dbReference type="EMBL" id="VUG17007.1"/>
    </source>
</evidence>
<evidence type="ECO:0000256" key="7">
    <source>
        <dbReference type="PIRNR" id="PIRNR038093"/>
    </source>
</evidence>
<dbReference type="GO" id="GO:0030479">
    <property type="term" value="C:actin cortical patch"/>
    <property type="evidence" value="ECO:0007669"/>
    <property type="project" value="UniProtKB-SubCell"/>
</dbReference>
<dbReference type="Gene3D" id="2.130.10.10">
    <property type="entry name" value="YVTN repeat-like/Quinoprotein amine dehydrogenase"/>
    <property type="match status" value="1"/>
</dbReference>
<keyword evidence="2 7" id="KW-0963">Cytoplasm</keyword>